<reference evidence="10 11" key="1">
    <citation type="journal article" date="2016" name="Genome Announc.">
        <title>Draft Genome Sequence of Criibacterium bergeronii gen. nov., sp. nov., Strain CCRI-22567T, Isolated from a Vaginal Sample from a Woman with Bacterial Vaginosis.</title>
        <authorList>
            <person name="Maheux A.F."/>
            <person name="Berube E."/>
            <person name="Boudreau D.K."/>
            <person name="Raymond F."/>
            <person name="Corbeil J."/>
            <person name="Roy P.H."/>
            <person name="Boissinot M."/>
            <person name="Omar R.F."/>
        </authorList>
    </citation>
    <scope>NUCLEOTIDE SEQUENCE [LARGE SCALE GENOMIC DNA]</scope>
    <source>
        <strain evidence="10 11">CCRI-22567</strain>
    </source>
</reference>
<keyword evidence="3 7" id="KW-0812">Transmembrane</keyword>
<feature type="domain" description="MacB-like periplasmic core" evidence="9">
    <location>
        <begin position="22"/>
        <end position="236"/>
    </location>
</feature>
<keyword evidence="2" id="KW-1003">Cell membrane</keyword>
<dbReference type="InterPro" id="IPR003838">
    <property type="entry name" value="ABC3_permease_C"/>
</dbReference>
<dbReference type="Pfam" id="PF02687">
    <property type="entry name" value="FtsX"/>
    <property type="match status" value="1"/>
</dbReference>
<keyword evidence="4 7" id="KW-1133">Transmembrane helix</keyword>
<dbReference type="InterPro" id="IPR050250">
    <property type="entry name" value="Macrolide_Exporter_MacB"/>
</dbReference>
<dbReference type="Pfam" id="PF12704">
    <property type="entry name" value="MacB_PCD"/>
    <property type="match status" value="1"/>
</dbReference>
<dbReference type="EMBL" id="MBEW02000021">
    <property type="protein sequence ID" value="RDY20754.1"/>
    <property type="molecule type" value="Genomic_DNA"/>
</dbReference>
<feature type="transmembrane region" description="Helical" evidence="7">
    <location>
        <begin position="21"/>
        <end position="43"/>
    </location>
</feature>
<evidence type="ECO:0000259" key="8">
    <source>
        <dbReference type="Pfam" id="PF02687"/>
    </source>
</evidence>
<dbReference type="GO" id="GO:0022857">
    <property type="term" value="F:transmembrane transporter activity"/>
    <property type="evidence" value="ECO:0007669"/>
    <property type="project" value="TreeGrafter"/>
</dbReference>
<evidence type="ECO:0000259" key="9">
    <source>
        <dbReference type="Pfam" id="PF12704"/>
    </source>
</evidence>
<proteinExistence type="inferred from homology"/>
<name>A0A371IJW4_9FIRM</name>
<dbReference type="STRING" id="1871336.BBG48_05395"/>
<accession>A0A371IJW4</accession>
<organism evidence="10 11">
    <name type="scientific">Criibacterium bergeronii</name>
    <dbReference type="NCBI Taxonomy" id="1871336"/>
    <lineage>
        <taxon>Bacteria</taxon>
        <taxon>Bacillati</taxon>
        <taxon>Bacillota</taxon>
        <taxon>Clostridia</taxon>
        <taxon>Peptostreptococcales</taxon>
        <taxon>Filifactoraceae</taxon>
        <taxon>Criibacterium</taxon>
    </lineage>
</organism>
<dbReference type="InterPro" id="IPR025857">
    <property type="entry name" value="MacB_PCD"/>
</dbReference>
<evidence type="ECO:0000256" key="2">
    <source>
        <dbReference type="ARBA" id="ARBA00022475"/>
    </source>
</evidence>
<evidence type="ECO:0000256" key="5">
    <source>
        <dbReference type="ARBA" id="ARBA00023136"/>
    </source>
</evidence>
<evidence type="ECO:0000313" key="11">
    <source>
        <dbReference type="Proteomes" id="UP000093352"/>
    </source>
</evidence>
<feature type="domain" description="ABC3 transporter permease C-terminal" evidence="8">
    <location>
        <begin position="285"/>
        <end position="398"/>
    </location>
</feature>
<evidence type="ECO:0000313" key="10">
    <source>
        <dbReference type="EMBL" id="RDY20754.1"/>
    </source>
</evidence>
<dbReference type="RefSeq" id="WP_068914038.1">
    <property type="nucleotide sequence ID" value="NZ_MBEW02000021.1"/>
</dbReference>
<evidence type="ECO:0000256" key="4">
    <source>
        <dbReference type="ARBA" id="ARBA00022989"/>
    </source>
</evidence>
<keyword evidence="5 7" id="KW-0472">Membrane</keyword>
<dbReference type="PANTHER" id="PTHR30572:SF4">
    <property type="entry name" value="ABC TRANSPORTER PERMEASE YTRF"/>
    <property type="match status" value="1"/>
</dbReference>
<evidence type="ECO:0000256" key="7">
    <source>
        <dbReference type="SAM" id="Phobius"/>
    </source>
</evidence>
<feature type="transmembrane region" description="Helical" evidence="7">
    <location>
        <begin position="368"/>
        <end position="388"/>
    </location>
</feature>
<feature type="transmembrane region" description="Helical" evidence="7">
    <location>
        <begin position="281"/>
        <end position="306"/>
    </location>
</feature>
<keyword evidence="11" id="KW-1185">Reference proteome</keyword>
<evidence type="ECO:0000256" key="3">
    <source>
        <dbReference type="ARBA" id="ARBA00022692"/>
    </source>
</evidence>
<comment type="caution">
    <text evidence="10">The sequence shown here is derived from an EMBL/GenBank/DDBJ whole genome shotgun (WGS) entry which is preliminary data.</text>
</comment>
<comment type="similarity">
    <text evidence="6">Belongs to the ABC-4 integral membrane protein family.</text>
</comment>
<evidence type="ECO:0000256" key="6">
    <source>
        <dbReference type="ARBA" id="ARBA00038076"/>
    </source>
</evidence>
<dbReference type="AlphaFoldDB" id="A0A371IJW4"/>
<protein>
    <submittedName>
        <fullName evidence="10">ABC transporter permease</fullName>
    </submittedName>
</protein>
<sequence length="405" mass="44456">MVLLLENFKMALSSIKSNKMRSFLTMLGIIIGITSVITISTVGESTKTTLNKFISGFGKNRIMIYINWNLPDSEVSDNAFFDLDDVEKIKDKFTKEVSYITPSLFYKQKLTNGKKETQASLEPVDYTAIKEITTAKIIYGRDFKESDLINHKNVVLVDSIIATALYGKADIVGKVLNLETGGGDRQDFLVIGVFKSEKTIFDNMNGNPPSIYAPYTSITTGGQGLSYLDIKINENYNSEKEGKKLIKYMSKFKEVDPKTYELVTLEEQANEINGMLSTMSMGLGAIAAISLIVGGIGIMNIMLVSVTERTREIGIRKSIGARKKDILMQFLIESIILSALGGLIGTILGIGISQIISGLMQVDATVSLTSILIAVAFSTFVGIFFGLYPANKAAKLNPIDALRYE</sequence>
<dbReference type="PANTHER" id="PTHR30572">
    <property type="entry name" value="MEMBRANE COMPONENT OF TRANSPORTER-RELATED"/>
    <property type="match status" value="1"/>
</dbReference>
<evidence type="ECO:0000256" key="1">
    <source>
        <dbReference type="ARBA" id="ARBA00004651"/>
    </source>
</evidence>
<dbReference type="Proteomes" id="UP000093352">
    <property type="component" value="Unassembled WGS sequence"/>
</dbReference>
<comment type="subcellular location">
    <subcellularLocation>
        <location evidence="1">Cell membrane</location>
        <topology evidence="1">Multi-pass membrane protein</topology>
    </subcellularLocation>
</comment>
<dbReference type="GO" id="GO:0005886">
    <property type="term" value="C:plasma membrane"/>
    <property type="evidence" value="ECO:0007669"/>
    <property type="project" value="UniProtKB-SubCell"/>
</dbReference>
<gene>
    <name evidence="10" type="ORF">BBG48_008310</name>
</gene>
<feature type="transmembrane region" description="Helical" evidence="7">
    <location>
        <begin position="327"/>
        <end position="356"/>
    </location>
</feature>